<dbReference type="Proteomes" id="UP000176228">
    <property type="component" value="Unassembled WGS sequence"/>
</dbReference>
<gene>
    <name evidence="1" type="ORF">A2968_02605</name>
</gene>
<evidence type="ECO:0000313" key="1">
    <source>
        <dbReference type="EMBL" id="OGG33437.1"/>
    </source>
</evidence>
<dbReference type="InterPro" id="IPR004386">
    <property type="entry name" value="Toxin_YafQ-like"/>
</dbReference>
<dbReference type="Pfam" id="PF15738">
    <property type="entry name" value="YafQ_toxin"/>
    <property type="match status" value="1"/>
</dbReference>
<sequence>MDFRISSDLEKELKRIKTRDFHLLQQIQKQLLLFKQDHTHPSLRIHKLSGNLKNLWSISIDRNIRMLFIIDDEEALFFDIGTHNQVYR</sequence>
<dbReference type="Gene3D" id="3.30.2310.20">
    <property type="entry name" value="RelE-like"/>
    <property type="match status" value="1"/>
</dbReference>
<dbReference type="SUPFAM" id="SSF143011">
    <property type="entry name" value="RelE-like"/>
    <property type="match status" value="1"/>
</dbReference>
<accession>A0A1F6BA97</accession>
<name>A0A1F6BA97_9BACT</name>
<protein>
    <recommendedName>
        <fullName evidence="3">Toxin YoeB</fullName>
    </recommendedName>
</protein>
<evidence type="ECO:0000313" key="2">
    <source>
        <dbReference type="Proteomes" id="UP000176228"/>
    </source>
</evidence>
<reference evidence="1 2" key="1">
    <citation type="journal article" date="2016" name="Nat. Commun.">
        <title>Thousands of microbial genomes shed light on interconnected biogeochemical processes in an aquifer system.</title>
        <authorList>
            <person name="Anantharaman K."/>
            <person name="Brown C.T."/>
            <person name="Hug L.A."/>
            <person name="Sharon I."/>
            <person name="Castelle C.J."/>
            <person name="Probst A.J."/>
            <person name="Thomas B.C."/>
            <person name="Singh A."/>
            <person name="Wilkins M.J."/>
            <person name="Karaoz U."/>
            <person name="Brodie E.L."/>
            <person name="Williams K.H."/>
            <person name="Hubbard S.S."/>
            <person name="Banfield J.F."/>
        </authorList>
    </citation>
    <scope>NUCLEOTIDE SEQUENCE [LARGE SCALE GENOMIC DNA]</scope>
</reference>
<dbReference type="STRING" id="1798391.A2968_02605"/>
<comment type="caution">
    <text evidence="1">The sequence shown here is derived from an EMBL/GenBank/DDBJ whole genome shotgun (WGS) entry which is preliminary data.</text>
</comment>
<evidence type="ECO:0008006" key="3">
    <source>
        <dbReference type="Google" id="ProtNLM"/>
    </source>
</evidence>
<dbReference type="EMBL" id="MFJU01000040">
    <property type="protein sequence ID" value="OGG33437.1"/>
    <property type="molecule type" value="Genomic_DNA"/>
</dbReference>
<organism evidence="1 2">
    <name type="scientific">Candidatus Gottesmanbacteria bacterium RIFCSPLOWO2_01_FULL_42_22</name>
    <dbReference type="NCBI Taxonomy" id="1798391"/>
    <lineage>
        <taxon>Bacteria</taxon>
        <taxon>Candidatus Gottesmaniibacteriota</taxon>
    </lineage>
</organism>
<dbReference type="AlphaFoldDB" id="A0A1F6BA97"/>
<proteinExistence type="predicted"/>
<dbReference type="InterPro" id="IPR035093">
    <property type="entry name" value="RelE/ParE_toxin_dom_sf"/>
</dbReference>